<evidence type="ECO:0000256" key="1">
    <source>
        <dbReference type="ARBA" id="ARBA00004173"/>
    </source>
</evidence>
<organism evidence="6 7">
    <name type="scientific">Ignelater luminosus</name>
    <name type="common">Cucubano</name>
    <name type="synonym">Pyrophorus luminosus</name>
    <dbReference type="NCBI Taxonomy" id="2038154"/>
    <lineage>
        <taxon>Eukaryota</taxon>
        <taxon>Metazoa</taxon>
        <taxon>Ecdysozoa</taxon>
        <taxon>Arthropoda</taxon>
        <taxon>Hexapoda</taxon>
        <taxon>Insecta</taxon>
        <taxon>Pterygota</taxon>
        <taxon>Neoptera</taxon>
        <taxon>Endopterygota</taxon>
        <taxon>Coleoptera</taxon>
        <taxon>Polyphaga</taxon>
        <taxon>Elateriformia</taxon>
        <taxon>Elateroidea</taxon>
        <taxon>Elateridae</taxon>
        <taxon>Agrypninae</taxon>
        <taxon>Pyrophorini</taxon>
        <taxon>Ignelater</taxon>
    </lineage>
</organism>
<comment type="similarity">
    <text evidence="2">Belongs to the CIA30 family.</text>
</comment>
<comment type="caution">
    <text evidence="6">The sequence shown here is derived from an EMBL/GenBank/DDBJ whole genome shotgun (WGS) entry which is preliminary data.</text>
</comment>
<dbReference type="InterPro" id="IPR013857">
    <property type="entry name" value="NADH-UbQ_OxRdtase-assoc_prot30"/>
</dbReference>
<accession>A0A8K0D1V9</accession>
<keyword evidence="4" id="KW-0143">Chaperone</keyword>
<keyword evidence="3" id="KW-0496">Mitochondrion</keyword>
<evidence type="ECO:0000256" key="2">
    <source>
        <dbReference type="ARBA" id="ARBA00007884"/>
    </source>
</evidence>
<dbReference type="GO" id="GO:0005739">
    <property type="term" value="C:mitochondrion"/>
    <property type="evidence" value="ECO:0007669"/>
    <property type="project" value="UniProtKB-SubCell"/>
</dbReference>
<proteinExistence type="inferred from homology"/>
<comment type="subcellular location">
    <subcellularLocation>
        <location evidence="1">Mitochondrion</location>
    </subcellularLocation>
</comment>
<dbReference type="InterPro" id="IPR039131">
    <property type="entry name" value="NDUFAF1"/>
</dbReference>
<dbReference type="GO" id="GO:0051082">
    <property type="term" value="F:unfolded protein binding"/>
    <property type="evidence" value="ECO:0007669"/>
    <property type="project" value="TreeGrafter"/>
</dbReference>
<dbReference type="GO" id="GO:0006120">
    <property type="term" value="P:mitochondrial electron transport, NADH to ubiquinone"/>
    <property type="evidence" value="ECO:0007669"/>
    <property type="project" value="TreeGrafter"/>
</dbReference>
<evidence type="ECO:0000259" key="5">
    <source>
        <dbReference type="Pfam" id="PF08547"/>
    </source>
</evidence>
<dbReference type="OrthoDB" id="42561at2759"/>
<evidence type="ECO:0000313" key="7">
    <source>
        <dbReference type="Proteomes" id="UP000801492"/>
    </source>
</evidence>
<gene>
    <name evidence="6" type="ORF">ILUMI_11211</name>
</gene>
<feature type="domain" description="NADH:ubiquinone oxidoreductase intermediate-associated protein 30" evidence="5">
    <location>
        <begin position="96"/>
        <end position="269"/>
    </location>
</feature>
<dbReference type="Pfam" id="PF08547">
    <property type="entry name" value="CIA30"/>
    <property type="match status" value="1"/>
</dbReference>
<dbReference type="GO" id="GO:0032981">
    <property type="term" value="P:mitochondrial respiratory chain complex I assembly"/>
    <property type="evidence" value="ECO:0007669"/>
    <property type="project" value="TreeGrafter"/>
</dbReference>
<protein>
    <recommendedName>
        <fullName evidence="5">NADH:ubiquinone oxidoreductase intermediate-associated protein 30 domain-containing protein</fullName>
    </recommendedName>
</protein>
<dbReference type="SUPFAM" id="SSF49785">
    <property type="entry name" value="Galactose-binding domain-like"/>
    <property type="match status" value="1"/>
</dbReference>
<reference evidence="6" key="1">
    <citation type="submission" date="2019-08" db="EMBL/GenBank/DDBJ databases">
        <title>The genome of the North American firefly Photinus pyralis.</title>
        <authorList>
            <consortium name="Photinus pyralis genome working group"/>
            <person name="Fallon T.R."/>
            <person name="Sander Lower S.E."/>
            <person name="Weng J.-K."/>
        </authorList>
    </citation>
    <scope>NUCLEOTIDE SEQUENCE</scope>
    <source>
        <strain evidence="6">TRF0915ILg1</strain>
        <tissue evidence="6">Whole body</tissue>
    </source>
</reference>
<evidence type="ECO:0000256" key="3">
    <source>
        <dbReference type="ARBA" id="ARBA00023128"/>
    </source>
</evidence>
<dbReference type="InterPro" id="IPR008979">
    <property type="entry name" value="Galactose-bd-like_sf"/>
</dbReference>
<name>A0A8K0D1V9_IGNLU</name>
<evidence type="ECO:0000313" key="6">
    <source>
        <dbReference type="EMBL" id="KAF2894978.1"/>
    </source>
</evidence>
<dbReference type="Proteomes" id="UP000801492">
    <property type="component" value="Unassembled WGS sequence"/>
</dbReference>
<dbReference type="PANTHER" id="PTHR13194">
    <property type="entry name" value="COMPLEX I INTERMEDIATE-ASSOCIATED PROTEIN 30"/>
    <property type="match status" value="1"/>
</dbReference>
<keyword evidence="7" id="KW-1185">Reference proteome</keyword>
<dbReference type="PANTHER" id="PTHR13194:SF18">
    <property type="entry name" value="COMPLEX I INTERMEDIATE-ASSOCIATED PROTEIN 30, MITOCHONDRIAL"/>
    <property type="match status" value="1"/>
</dbReference>
<evidence type="ECO:0000256" key="4">
    <source>
        <dbReference type="ARBA" id="ARBA00023186"/>
    </source>
</evidence>
<dbReference type="AlphaFoldDB" id="A0A8K0D1V9"/>
<sequence length="298" mass="34604">MYSLVLNALVRHINKNKINTKCIKYLKTSASLDAFWERDPKGGYIDTREKPSKTQIVREGLKELKTEIALWSQEVKEHFEFDPNMIFRPGETDIVWQFGSQDSLNEWVVTSDKDHNEGYSSCSLALNKHGKGLFAGELSTRVPKDGRIKRAGYCNIKTIRARKSFKRETFLNWGPYNMLVMKVRGDGRSYMLNITTKGFFDLTWNDTYHFVLYTRGGPYWQISRIPFSKFFFASKGRVQDRQSPIPLNKITNFGISVGDKINGSFSLEIDYIGVEFDPNHKEEFAYEMYRMPKYIVAT</sequence>
<dbReference type="EMBL" id="VTPC01006391">
    <property type="protein sequence ID" value="KAF2894978.1"/>
    <property type="molecule type" value="Genomic_DNA"/>
</dbReference>